<dbReference type="Gene3D" id="3.40.50.12780">
    <property type="entry name" value="N-terminal domain of ligase-like"/>
    <property type="match status" value="1"/>
</dbReference>
<dbReference type="SUPFAM" id="SSF56801">
    <property type="entry name" value="Acetyl-CoA synthetase-like"/>
    <property type="match status" value="1"/>
</dbReference>
<dbReference type="InterPro" id="IPR000873">
    <property type="entry name" value="AMP-dep_synth/lig_dom"/>
</dbReference>
<dbReference type="EC" id="6.2.1.44" evidence="4"/>
<sequence length="519" mass="56453">MGGATREQSLGAMLRRTVARFPEKIALRCGGGDWTYAELDRLSDRISLSLIALGIARGDRVAVMARNSRWFVALRFAVARTGAILVPINFMLTAKDMAFILNNSDVSLLFCDTACSDVATAAAALAGIRSVRGLPDAQDEEPDLPPLSELTAQEHDHAIVLPIVDGRTPLQILYTSGTEANPKGAVLSHEAVLWQIQGAIAGCDWRSEAIVINALPIFHCAQLDGFMAPALAVGATNIILPGPAPSQLLAAIREHRATSLFCPPTVWIDLLRQDDPADTALGSLTHGYYGASIMPVEVLRELSARQPQLRLWNCYGQTEIACIATLLQPEDQHRKIGSAGRAALHVQIRVVDDAMNDMMPGEIGEVVYRSPQLMNHYWNDPERTADAFAGGWFHSGDLATIDAEGYITIVDRKKDMIKTGGENVSSREVEEILYGLPGVSEAAVIGLPDPRWIEAVTAVIVPRTGCVLSEDDVRAHCRKRLASFKTPKHVIFVDSMPRNASGKILKRDLRLLVEQTHPG</sequence>
<dbReference type="KEGG" id="rdi:CMV14_06935"/>
<dbReference type="OrthoDB" id="9803968at2"/>
<dbReference type="PANTHER" id="PTHR43767">
    <property type="entry name" value="LONG-CHAIN-FATTY-ACID--COA LIGASE"/>
    <property type="match status" value="1"/>
</dbReference>
<name>A0A2A4FUV9_9SPHN</name>
<dbReference type="NCBIfam" id="NF006182">
    <property type="entry name" value="PRK08316.1"/>
    <property type="match status" value="1"/>
</dbReference>
<evidence type="ECO:0000256" key="5">
    <source>
        <dbReference type="ARBA" id="ARBA00067668"/>
    </source>
</evidence>
<evidence type="ECO:0000256" key="4">
    <source>
        <dbReference type="ARBA" id="ARBA00066616"/>
    </source>
</evidence>
<keyword evidence="2" id="KW-0436">Ligase</keyword>
<gene>
    <name evidence="8" type="ORF">COO09_09145</name>
</gene>
<evidence type="ECO:0000259" key="7">
    <source>
        <dbReference type="Pfam" id="PF13193"/>
    </source>
</evidence>
<dbReference type="GO" id="GO:0016878">
    <property type="term" value="F:acid-thiol ligase activity"/>
    <property type="evidence" value="ECO:0007669"/>
    <property type="project" value="UniProtKB-ARBA"/>
</dbReference>
<accession>A0A2A4FUV9</accession>
<dbReference type="PANTHER" id="PTHR43767:SF1">
    <property type="entry name" value="NONRIBOSOMAL PEPTIDE SYNTHASE PES1 (EUROFUNG)-RELATED"/>
    <property type="match status" value="1"/>
</dbReference>
<feature type="domain" description="AMP-binding enzyme C-terminal" evidence="7">
    <location>
        <begin position="428"/>
        <end position="503"/>
    </location>
</feature>
<organism evidence="8 9">
    <name type="scientific">Rhizorhabdus dicambivorans</name>
    <dbReference type="NCBI Taxonomy" id="1850238"/>
    <lineage>
        <taxon>Bacteria</taxon>
        <taxon>Pseudomonadati</taxon>
        <taxon>Pseudomonadota</taxon>
        <taxon>Alphaproteobacteria</taxon>
        <taxon>Sphingomonadales</taxon>
        <taxon>Sphingomonadaceae</taxon>
        <taxon>Rhizorhabdus</taxon>
    </lineage>
</organism>
<proteinExistence type="inferred from homology"/>
<evidence type="ECO:0000256" key="3">
    <source>
        <dbReference type="ARBA" id="ARBA00051915"/>
    </source>
</evidence>
<dbReference type="AlphaFoldDB" id="A0A2A4FUV9"/>
<dbReference type="Pfam" id="PF13193">
    <property type="entry name" value="AMP-binding_C"/>
    <property type="match status" value="1"/>
</dbReference>
<dbReference type="Pfam" id="PF00501">
    <property type="entry name" value="AMP-binding"/>
    <property type="match status" value="1"/>
</dbReference>
<evidence type="ECO:0000259" key="6">
    <source>
        <dbReference type="Pfam" id="PF00501"/>
    </source>
</evidence>
<evidence type="ECO:0000256" key="1">
    <source>
        <dbReference type="ARBA" id="ARBA00006432"/>
    </source>
</evidence>
<evidence type="ECO:0000313" key="8">
    <source>
        <dbReference type="EMBL" id="PCE42571.1"/>
    </source>
</evidence>
<comment type="catalytic activity">
    <reaction evidence="3">
        <text>3-(methylsulfanyl)propanoate + ATP + CoA = 3-(methylsulfanyl)propanoyl-CoA + AMP + diphosphate</text>
        <dbReference type="Rhea" id="RHEA:43052"/>
        <dbReference type="ChEBI" id="CHEBI:30616"/>
        <dbReference type="ChEBI" id="CHEBI:33019"/>
        <dbReference type="ChEBI" id="CHEBI:49016"/>
        <dbReference type="ChEBI" id="CHEBI:57287"/>
        <dbReference type="ChEBI" id="CHEBI:82815"/>
        <dbReference type="ChEBI" id="CHEBI:456215"/>
        <dbReference type="EC" id="6.2.1.44"/>
    </reaction>
    <physiologicalReaction direction="left-to-right" evidence="3">
        <dbReference type="Rhea" id="RHEA:43053"/>
    </physiologicalReaction>
</comment>
<evidence type="ECO:0000256" key="2">
    <source>
        <dbReference type="ARBA" id="ARBA00022598"/>
    </source>
</evidence>
<dbReference type="InterPro" id="IPR050237">
    <property type="entry name" value="ATP-dep_AMP-bd_enzyme"/>
</dbReference>
<dbReference type="CDD" id="cd17631">
    <property type="entry name" value="FACL_FadD13-like"/>
    <property type="match status" value="1"/>
</dbReference>
<dbReference type="EMBL" id="NWUF01000007">
    <property type="protein sequence ID" value="PCE42571.1"/>
    <property type="molecule type" value="Genomic_DNA"/>
</dbReference>
<keyword evidence="9" id="KW-1185">Reference proteome</keyword>
<dbReference type="InterPro" id="IPR045851">
    <property type="entry name" value="AMP-bd_C_sf"/>
</dbReference>
<comment type="similarity">
    <text evidence="1">Belongs to the ATP-dependent AMP-binding enzyme family.</text>
</comment>
<dbReference type="FunFam" id="3.30.300.30:FF:000008">
    <property type="entry name" value="2,3-dihydroxybenzoate-AMP ligase"/>
    <property type="match status" value="1"/>
</dbReference>
<comment type="caution">
    <text evidence="8">The sequence shown here is derived from an EMBL/GenBank/DDBJ whole genome shotgun (WGS) entry which is preliminary data.</text>
</comment>
<evidence type="ECO:0000313" key="9">
    <source>
        <dbReference type="Proteomes" id="UP000218934"/>
    </source>
</evidence>
<reference evidence="8 9" key="1">
    <citation type="submission" date="2017-09" db="EMBL/GenBank/DDBJ databases">
        <title>The Catabolism of 3,6-Dichlorosalicylic acid is Initiated by the Cytochrome P450 Monooxygenase DsmABC in Rhizorhabdus dicambivorans Ndbn-20.</title>
        <authorList>
            <person name="Na L."/>
        </authorList>
    </citation>
    <scope>NUCLEOTIDE SEQUENCE [LARGE SCALE GENOMIC DNA]</scope>
    <source>
        <strain evidence="8 9">Ndbn-20m</strain>
    </source>
</reference>
<protein>
    <recommendedName>
        <fullName evidence="5">3-methylmercaptopropionyl-CoA ligase</fullName>
        <ecNumber evidence="4">6.2.1.44</ecNumber>
    </recommendedName>
</protein>
<dbReference type="InterPro" id="IPR025110">
    <property type="entry name" value="AMP-bd_C"/>
</dbReference>
<dbReference type="Proteomes" id="UP000218934">
    <property type="component" value="Unassembled WGS sequence"/>
</dbReference>
<dbReference type="InterPro" id="IPR042099">
    <property type="entry name" value="ANL_N_sf"/>
</dbReference>
<feature type="domain" description="AMP-dependent synthetase/ligase" evidence="6">
    <location>
        <begin position="15"/>
        <end position="378"/>
    </location>
</feature>
<dbReference type="Gene3D" id="3.30.300.30">
    <property type="match status" value="1"/>
</dbReference>